<evidence type="ECO:0000256" key="6">
    <source>
        <dbReference type="ARBA" id="ARBA00022946"/>
    </source>
</evidence>
<feature type="transmembrane region" description="Helical" evidence="13">
    <location>
        <begin position="151"/>
        <end position="169"/>
    </location>
</feature>
<feature type="transmembrane region" description="Helical" evidence="13">
    <location>
        <begin position="295"/>
        <end position="317"/>
    </location>
</feature>
<keyword evidence="4" id="KW-0808">Transferase</keyword>
<keyword evidence="7 13" id="KW-1133">Transmembrane helix</keyword>
<name>A0A9P6U9W2_9FUNG</name>
<dbReference type="Pfam" id="PF01040">
    <property type="entry name" value="UbiA"/>
    <property type="match status" value="1"/>
</dbReference>
<dbReference type="InterPro" id="IPR044878">
    <property type="entry name" value="UbiA_sf"/>
</dbReference>
<keyword evidence="6" id="KW-0809">Transit peptide</keyword>
<dbReference type="PANTHER" id="PTHR43448:SF2">
    <property type="entry name" value="PROTOHEME IX FARNESYLTRANSFERASE, MITOCHONDRIAL"/>
    <property type="match status" value="1"/>
</dbReference>
<evidence type="ECO:0000313" key="14">
    <source>
        <dbReference type="EMBL" id="KAG0265497.1"/>
    </source>
</evidence>
<dbReference type="Proteomes" id="UP000807716">
    <property type="component" value="Unassembled WGS sequence"/>
</dbReference>
<evidence type="ECO:0000256" key="7">
    <source>
        <dbReference type="ARBA" id="ARBA00022989"/>
    </source>
</evidence>
<feature type="transmembrane region" description="Helical" evidence="13">
    <location>
        <begin position="268"/>
        <end position="289"/>
    </location>
</feature>
<evidence type="ECO:0000256" key="10">
    <source>
        <dbReference type="ARBA" id="ARBA00023136"/>
    </source>
</evidence>
<comment type="subcellular location">
    <subcellularLocation>
        <location evidence="1">Mitochondrion membrane</location>
        <topology evidence="1">Multi-pass membrane protein</topology>
    </subcellularLocation>
</comment>
<evidence type="ECO:0000256" key="12">
    <source>
        <dbReference type="SAM" id="MobiDB-lite"/>
    </source>
</evidence>
<comment type="caution">
    <text evidence="14">The sequence shown here is derived from an EMBL/GenBank/DDBJ whole genome shotgun (WGS) entry which is preliminary data.</text>
</comment>
<protein>
    <recommendedName>
        <fullName evidence="3">Protoheme IX farnesyltransferase, mitochondrial</fullName>
    </recommendedName>
    <alternativeName>
        <fullName evidence="11">Heme O synthase</fullName>
    </alternativeName>
</protein>
<feature type="transmembrane region" description="Helical" evidence="13">
    <location>
        <begin position="397"/>
        <end position="414"/>
    </location>
</feature>
<proteinExistence type="inferred from homology"/>
<feature type="compositionally biased region" description="Acidic residues" evidence="12">
    <location>
        <begin position="446"/>
        <end position="468"/>
    </location>
</feature>
<feature type="compositionally biased region" description="Low complexity" evidence="12">
    <location>
        <begin position="95"/>
        <end position="114"/>
    </location>
</feature>
<feature type="transmembrane region" description="Helical" evidence="13">
    <location>
        <begin position="175"/>
        <end position="196"/>
    </location>
</feature>
<feature type="transmembrane region" description="Helical" evidence="13">
    <location>
        <begin position="244"/>
        <end position="261"/>
    </location>
</feature>
<keyword evidence="10 13" id="KW-0472">Membrane</keyword>
<evidence type="ECO:0000256" key="11">
    <source>
        <dbReference type="ARBA" id="ARBA00030253"/>
    </source>
</evidence>
<feature type="region of interest" description="Disordered" evidence="12">
    <location>
        <begin position="79"/>
        <end position="114"/>
    </location>
</feature>
<dbReference type="HAMAP" id="MF_00154">
    <property type="entry name" value="CyoE_CtaB"/>
    <property type="match status" value="1"/>
</dbReference>
<dbReference type="EMBL" id="JAAAJB010000115">
    <property type="protein sequence ID" value="KAG0265497.1"/>
    <property type="molecule type" value="Genomic_DNA"/>
</dbReference>
<evidence type="ECO:0000313" key="15">
    <source>
        <dbReference type="Proteomes" id="UP000807716"/>
    </source>
</evidence>
<dbReference type="Gene3D" id="1.10.357.140">
    <property type="entry name" value="UbiA prenyltransferase"/>
    <property type="match status" value="1"/>
</dbReference>
<evidence type="ECO:0000256" key="9">
    <source>
        <dbReference type="ARBA" id="ARBA00023133"/>
    </source>
</evidence>
<evidence type="ECO:0000256" key="8">
    <source>
        <dbReference type="ARBA" id="ARBA00023128"/>
    </source>
</evidence>
<dbReference type="PROSITE" id="PS00943">
    <property type="entry name" value="UBIA"/>
    <property type="match status" value="1"/>
</dbReference>
<evidence type="ECO:0000256" key="3">
    <source>
        <dbReference type="ARBA" id="ARBA00016335"/>
    </source>
</evidence>
<feature type="region of interest" description="Disordered" evidence="12">
    <location>
        <begin position="425"/>
        <end position="486"/>
    </location>
</feature>
<feature type="compositionally biased region" description="Low complexity" evidence="12">
    <location>
        <begin position="432"/>
        <end position="441"/>
    </location>
</feature>
<evidence type="ECO:0000256" key="4">
    <source>
        <dbReference type="ARBA" id="ARBA00022679"/>
    </source>
</evidence>
<keyword evidence="8" id="KW-0496">Mitochondrion</keyword>
<evidence type="ECO:0000256" key="5">
    <source>
        <dbReference type="ARBA" id="ARBA00022692"/>
    </source>
</evidence>
<dbReference type="InterPro" id="IPR030470">
    <property type="entry name" value="UbiA_prenylTrfase_CS"/>
</dbReference>
<reference evidence="14" key="1">
    <citation type="journal article" date="2020" name="Fungal Divers.">
        <title>Resolving the Mortierellaceae phylogeny through synthesis of multi-gene phylogenetics and phylogenomics.</title>
        <authorList>
            <person name="Vandepol N."/>
            <person name="Liber J."/>
            <person name="Desiro A."/>
            <person name="Na H."/>
            <person name="Kennedy M."/>
            <person name="Barry K."/>
            <person name="Grigoriev I.V."/>
            <person name="Miller A.N."/>
            <person name="O'Donnell K."/>
            <person name="Stajich J.E."/>
            <person name="Bonito G."/>
        </authorList>
    </citation>
    <scope>NUCLEOTIDE SEQUENCE</scope>
    <source>
        <strain evidence="14">BC1065</strain>
    </source>
</reference>
<accession>A0A9P6U9W2</accession>
<dbReference type="GO" id="GO:0008495">
    <property type="term" value="F:protoheme IX farnesyltransferase activity"/>
    <property type="evidence" value="ECO:0007669"/>
    <property type="project" value="InterPro"/>
</dbReference>
<dbReference type="OrthoDB" id="5211at2759"/>
<dbReference type="GO" id="GO:0031966">
    <property type="term" value="C:mitochondrial membrane"/>
    <property type="evidence" value="ECO:0007669"/>
    <property type="project" value="UniProtKB-SubCell"/>
</dbReference>
<evidence type="ECO:0000256" key="2">
    <source>
        <dbReference type="ARBA" id="ARBA00005985"/>
    </source>
</evidence>
<feature type="transmembrane region" description="Helical" evidence="13">
    <location>
        <begin position="365"/>
        <end position="385"/>
    </location>
</feature>
<dbReference type="InterPro" id="IPR006369">
    <property type="entry name" value="Protohaem_IX_farnesylTrfase"/>
</dbReference>
<dbReference type="CDD" id="cd13957">
    <property type="entry name" value="PT_UbiA_Cox10"/>
    <property type="match status" value="1"/>
</dbReference>
<comment type="similarity">
    <text evidence="2">Belongs to the UbiA prenyltransferase family.</text>
</comment>
<feature type="transmembrane region" description="Helical" evidence="13">
    <location>
        <begin position="217"/>
        <end position="238"/>
    </location>
</feature>
<organism evidence="14 15">
    <name type="scientific">Actinomortierella ambigua</name>
    <dbReference type="NCBI Taxonomy" id="1343610"/>
    <lineage>
        <taxon>Eukaryota</taxon>
        <taxon>Fungi</taxon>
        <taxon>Fungi incertae sedis</taxon>
        <taxon>Mucoromycota</taxon>
        <taxon>Mortierellomycotina</taxon>
        <taxon>Mortierellomycetes</taxon>
        <taxon>Mortierellales</taxon>
        <taxon>Mortierellaceae</taxon>
        <taxon>Actinomortierella</taxon>
    </lineage>
</organism>
<gene>
    <name evidence="14" type="primary">COX10</name>
    <name evidence="14" type="ORF">DFQ27_000576</name>
</gene>
<dbReference type="GO" id="GO:0006784">
    <property type="term" value="P:heme A biosynthetic process"/>
    <property type="evidence" value="ECO:0007669"/>
    <property type="project" value="TreeGrafter"/>
</dbReference>
<dbReference type="InterPro" id="IPR000537">
    <property type="entry name" value="UbiA_prenyltransferase"/>
</dbReference>
<dbReference type="PANTHER" id="PTHR43448">
    <property type="entry name" value="PROTOHEME IX FARNESYLTRANSFERASE, MITOCHONDRIAL"/>
    <property type="match status" value="1"/>
</dbReference>
<dbReference type="NCBIfam" id="TIGR01473">
    <property type="entry name" value="cyoE_ctaB"/>
    <property type="match status" value="1"/>
</dbReference>
<keyword evidence="15" id="KW-1185">Reference proteome</keyword>
<evidence type="ECO:0000256" key="13">
    <source>
        <dbReference type="SAM" id="Phobius"/>
    </source>
</evidence>
<feature type="transmembrane region" description="Helical" evidence="13">
    <location>
        <begin position="338"/>
        <end position="359"/>
    </location>
</feature>
<keyword evidence="9" id="KW-0350">Heme biosynthesis</keyword>
<dbReference type="FunFam" id="1.10.357.140:FF:000004">
    <property type="entry name" value="Protoheme IX farnesyltransferase, mitochondrial"/>
    <property type="match status" value="1"/>
</dbReference>
<dbReference type="AlphaFoldDB" id="A0A9P6U9W2"/>
<sequence length="486" mass="52830">MIHHIPLRSVLGPRSIPQQHTRTLTQALRNLDQARRTVSPAAPLLHRACTRHNALALPGQISVFTRISFSDSVASRASGSALTGHNTQEDKEGKTPSTLTTPATSSSSEAAAVASDTPIGFEGYQIRWKEAKDPTLAQIVPLYLDLSKARLAALVTLTTMCGYALAPAATDLPTLFALTAGTGLCIASANTYNQFVEPPYDAQMTRTRNRILVRKSMSPLHAWLFGSVTGFTGTALLAAAVNPLTAALGLSNLVLYAGVYTPMKRMTIANTWVGAIVGGIPPMMGWAAATGSLEPGAWVLGALLYAWQFPHFNALAWNLRADYSKAGYRMMSVTDPALNARVSLRYSLALVPVVTLAPYLDMTSWWLAVDGNVVNAVMIASAYKFWRQKDDKSARQLFFGSLIYLPIIMALFMFHKKRNSPVTAEQDALPVSAATASATSTIMQYESEEDDDEEYDEDDEEDGEWEEHDESHSHRRHPTASTGVPA</sequence>
<keyword evidence="5 13" id="KW-0812">Transmembrane</keyword>
<evidence type="ECO:0000256" key="1">
    <source>
        <dbReference type="ARBA" id="ARBA00004225"/>
    </source>
</evidence>